<reference evidence="1" key="1">
    <citation type="submission" date="2020-10" db="EMBL/GenBank/DDBJ databases">
        <authorList>
            <person name="Gilroy R."/>
        </authorList>
    </citation>
    <scope>NUCLEOTIDE SEQUENCE</scope>
    <source>
        <strain evidence="1">10532</strain>
    </source>
</reference>
<dbReference type="Proteomes" id="UP000823638">
    <property type="component" value="Unassembled WGS sequence"/>
</dbReference>
<dbReference type="AlphaFoldDB" id="A0A9D9N2A1"/>
<gene>
    <name evidence="1" type="ORF">IAA81_05740</name>
</gene>
<proteinExistence type="predicted"/>
<protein>
    <submittedName>
        <fullName evidence="1">Uncharacterized protein</fullName>
    </submittedName>
</protein>
<comment type="caution">
    <text evidence="1">The sequence shown here is derived from an EMBL/GenBank/DDBJ whole genome shotgun (WGS) entry which is preliminary data.</text>
</comment>
<evidence type="ECO:0000313" key="1">
    <source>
        <dbReference type="EMBL" id="MBO8457714.1"/>
    </source>
</evidence>
<name>A0A9D9N2A1_9SPIR</name>
<accession>A0A9D9N2A1</accession>
<dbReference type="EMBL" id="JADIMM010000075">
    <property type="protein sequence ID" value="MBO8457714.1"/>
    <property type="molecule type" value="Genomic_DNA"/>
</dbReference>
<reference evidence="1" key="2">
    <citation type="journal article" date="2021" name="PeerJ">
        <title>Extensive microbial diversity within the chicken gut microbiome revealed by metagenomics and culture.</title>
        <authorList>
            <person name="Gilroy R."/>
            <person name="Ravi A."/>
            <person name="Getino M."/>
            <person name="Pursley I."/>
            <person name="Horton D.L."/>
            <person name="Alikhan N.F."/>
            <person name="Baker D."/>
            <person name="Gharbi K."/>
            <person name="Hall N."/>
            <person name="Watson M."/>
            <person name="Adriaenssens E.M."/>
            <person name="Foster-Nyarko E."/>
            <person name="Jarju S."/>
            <person name="Secka A."/>
            <person name="Antonio M."/>
            <person name="Oren A."/>
            <person name="Chaudhuri R.R."/>
            <person name="La Ragione R."/>
            <person name="Hildebrand F."/>
            <person name="Pallen M.J."/>
        </authorList>
    </citation>
    <scope>NUCLEOTIDE SEQUENCE</scope>
    <source>
        <strain evidence="1">10532</strain>
    </source>
</reference>
<sequence length="118" mass="13232">MKELNLLLQLPQDVSTRYRSVDMTVLASFATLVCQRNSVSLCKGTKAAKAAFFAMVCRFPAFAAFATLVCQKNSVFLCKGKKLKNSAKQNSWRVCRFSPWNLARCFRIQRKLDSGALA</sequence>
<organism evidence="1 2">
    <name type="scientific">Candidatus Gallitreponema excrementavium</name>
    <dbReference type="NCBI Taxonomy" id="2840840"/>
    <lineage>
        <taxon>Bacteria</taxon>
        <taxon>Pseudomonadati</taxon>
        <taxon>Spirochaetota</taxon>
        <taxon>Spirochaetia</taxon>
        <taxon>Spirochaetales</taxon>
        <taxon>Candidatus Gallitreponema</taxon>
    </lineage>
</organism>
<evidence type="ECO:0000313" key="2">
    <source>
        <dbReference type="Proteomes" id="UP000823638"/>
    </source>
</evidence>